<evidence type="ECO:0000256" key="8">
    <source>
        <dbReference type="ARBA" id="ARBA00022741"/>
    </source>
</evidence>
<organism evidence="17 18">
    <name type="scientific">Sulfitobacter guttiformis</name>
    <dbReference type="NCBI Taxonomy" id="74349"/>
    <lineage>
        <taxon>Bacteria</taxon>
        <taxon>Pseudomonadati</taxon>
        <taxon>Pseudomonadota</taxon>
        <taxon>Alphaproteobacteria</taxon>
        <taxon>Rhodobacterales</taxon>
        <taxon>Roseobacteraceae</taxon>
        <taxon>Sulfitobacter</taxon>
    </lineage>
</organism>
<keyword evidence="11" id="KW-1278">Translocase</keyword>
<feature type="transmembrane region" description="Helical" evidence="15">
    <location>
        <begin position="375"/>
        <end position="394"/>
    </location>
</feature>
<feature type="domain" description="HMA" evidence="16">
    <location>
        <begin position="41"/>
        <end position="107"/>
    </location>
</feature>
<dbReference type="STRING" id="1443111.Z949_982"/>
<dbReference type="InterPro" id="IPR008250">
    <property type="entry name" value="ATPase_P-typ_transduc_dom_A_sf"/>
</dbReference>
<keyword evidence="18" id="KW-1185">Reference proteome</keyword>
<keyword evidence="6 15" id="KW-0812">Transmembrane</keyword>
<protein>
    <submittedName>
        <fullName evidence="17">Cu2+-exporting ATPase</fullName>
    </submittedName>
</protein>
<dbReference type="GO" id="GO:0043682">
    <property type="term" value="F:P-type divalent copper transporter activity"/>
    <property type="evidence" value="ECO:0007669"/>
    <property type="project" value="TreeGrafter"/>
</dbReference>
<feature type="transmembrane region" description="Helical" evidence="15">
    <location>
        <begin position="219"/>
        <end position="237"/>
    </location>
</feature>
<keyword evidence="8 15" id="KW-0547">Nucleotide-binding</keyword>
<evidence type="ECO:0000256" key="1">
    <source>
        <dbReference type="ARBA" id="ARBA00004651"/>
    </source>
</evidence>
<evidence type="ECO:0000256" key="14">
    <source>
        <dbReference type="ARBA" id="ARBA00023136"/>
    </source>
</evidence>
<dbReference type="AlphaFoldDB" id="A0A420DJH2"/>
<dbReference type="PROSITE" id="PS00154">
    <property type="entry name" value="ATPASE_E1_E2"/>
    <property type="match status" value="1"/>
</dbReference>
<accession>A0A420DJH2</accession>
<keyword evidence="5" id="KW-0597">Phosphoprotein</keyword>
<evidence type="ECO:0000256" key="9">
    <source>
        <dbReference type="ARBA" id="ARBA00022840"/>
    </source>
</evidence>
<dbReference type="GO" id="GO:0005507">
    <property type="term" value="F:copper ion binding"/>
    <property type="evidence" value="ECO:0007669"/>
    <property type="project" value="TreeGrafter"/>
</dbReference>
<evidence type="ECO:0000256" key="10">
    <source>
        <dbReference type="ARBA" id="ARBA00022842"/>
    </source>
</evidence>
<comment type="caution">
    <text evidence="17">The sequence shown here is derived from an EMBL/GenBank/DDBJ whole genome shotgun (WGS) entry which is preliminary data.</text>
</comment>
<dbReference type="PROSITE" id="PS01047">
    <property type="entry name" value="HMA_1"/>
    <property type="match status" value="1"/>
</dbReference>
<dbReference type="NCBIfam" id="TIGR01511">
    <property type="entry name" value="ATPase-IB1_Cu"/>
    <property type="match status" value="1"/>
</dbReference>
<reference evidence="17 18" key="1">
    <citation type="submission" date="2018-09" db="EMBL/GenBank/DDBJ databases">
        <title>Genomic Encyclopedia of Archaeal and Bacterial Type Strains, Phase II (KMG-II): from individual species to whole genera.</title>
        <authorList>
            <person name="Goeker M."/>
        </authorList>
    </citation>
    <scope>NUCLEOTIDE SEQUENCE [LARGE SCALE GENOMIC DNA]</scope>
    <source>
        <strain evidence="17 18">DSM 11458</strain>
    </source>
</reference>
<dbReference type="InterPro" id="IPR006121">
    <property type="entry name" value="HMA_dom"/>
</dbReference>
<dbReference type="NCBIfam" id="TIGR01494">
    <property type="entry name" value="ATPase_P-type"/>
    <property type="match status" value="1"/>
</dbReference>
<dbReference type="Pfam" id="PF00702">
    <property type="entry name" value="Hydrolase"/>
    <property type="match status" value="1"/>
</dbReference>
<evidence type="ECO:0000256" key="11">
    <source>
        <dbReference type="ARBA" id="ARBA00022967"/>
    </source>
</evidence>
<dbReference type="Pfam" id="PF00122">
    <property type="entry name" value="E1-E2_ATPase"/>
    <property type="match status" value="1"/>
</dbReference>
<evidence type="ECO:0000313" key="17">
    <source>
        <dbReference type="EMBL" id="RKE94367.1"/>
    </source>
</evidence>
<evidence type="ECO:0000256" key="3">
    <source>
        <dbReference type="ARBA" id="ARBA00022448"/>
    </source>
</evidence>
<dbReference type="GO" id="GO:0005524">
    <property type="term" value="F:ATP binding"/>
    <property type="evidence" value="ECO:0007669"/>
    <property type="project" value="UniProtKB-UniRule"/>
</dbReference>
<evidence type="ECO:0000313" key="18">
    <source>
        <dbReference type="Proteomes" id="UP000284407"/>
    </source>
</evidence>
<keyword evidence="10" id="KW-0460">Magnesium</keyword>
<dbReference type="Pfam" id="PF00403">
    <property type="entry name" value="HMA"/>
    <property type="match status" value="1"/>
</dbReference>
<sequence>MVSSNPAIGVLASRLSADAAPGPLDRAQVRASLRTLENGDGHIVLSVPGIKCGGCIASIERALNAREDVRSARVNLTLRQANVTLAGPDADPVNVIDALAALGFDATPADMGDPDAEKTDVVGRQLLRAMAIAGFGAANIMLLSVGVWSGAEDQTRDTFHLVSALIAVPVVAYAGQPFFASAIGALKARRTNMDVPISLGVILALALSVFETLGGGEHVFFDAAVTLLFFLLAGRYLDHLMRARARSAVTGLARLSPSGAMVRQEDGTVSYVPLSGVSVGAMLSVAPNERLPVDAVIQSGSTDLDCSLITGEAMPVAAGPGDTLEAGTLNLTGTIEVRALRDSDSSFLAQMIRMQTAAETGRAGYVRIADRAARLYAPVVHTLALATFAGWMFVTGGDWQTSAFVAISVLIITCPCALGLAVPVAHVVAAGRLMRMGILMKDGSSLERLAEIDRAVFDKTGTLTTGSPTIAAVPATAAARAAVKALALHSGHPASRAIMMHISDHAQEVSDTTELPGFGVEGWVEGRRARLGRADWVREIAKVPADMASPVFAFEGAPAFSFALSESLRPGAVDAIAVFKGLEVPVAMISGDIESRALHIADAVGIEDVRYGATPAAKIEALEVLRGAGHRALMVGDGLNDTAALAAAHVSMAPSSAADAGRMAADFVFLRDNLGAVPATWQVARDTAKIVRQNFTLAIIYNCIAIPLAVAGVVTPLIAALAMSGSSILVTLNALRLNRAAQPDIRPAAAPVRLKEVAA</sequence>
<evidence type="ECO:0000256" key="7">
    <source>
        <dbReference type="ARBA" id="ARBA00022723"/>
    </source>
</evidence>
<feature type="transmembrane region" description="Helical" evidence="15">
    <location>
        <begin position="195"/>
        <end position="213"/>
    </location>
</feature>
<dbReference type="SUPFAM" id="SSF55008">
    <property type="entry name" value="HMA, heavy metal-associated domain"/>
    <property type="match status" value="1"/>
</dbReference>
<dbReference type="InterPro" id="IPR018303">
    <property type="entry name" value="ATPase_P-typ_P_site"/>
</dbReference>
<keyword evidence="7 15" id="KW-0479">Metal-binding</keyword>
<dbReference type="Proteomes" id="UP000284407">
    <property type="component" value="Unassembled WGS sequence"/>
</dbReference>
<dbReference type="InterPro" id="IPR023298">
    <property type="entry name" value="ATPase_P-typ_TM_dom_sf"/>
</dbReference>
<evidence type="ECO:0000256" key="5">
    <source>
        <dbReference type="ARBA" id="ARBA00022553"/>
    </source>
</evidence>
<dbReference type="PRINTS" id="PR00943">
    <property type="entry name" value="CUATPASE"/>
</dbReference>
<feature type="transmembrane region" description="Helical" evidence="15">
    <location>
        <begin position="161"/>
        <end position="183"/>
    </location>
</feature>
<keyword evidence="13" id="KW-0406">Ion transport</keyword>
<dbReference type="InterPro" id="IPR059000">
    <property type="entry name" value="ATPase_P-type_domA"/>
</dbReference>
<dbReference type="RefSeq" id="WP_025061598.1">
    <property type="nucleotide sequence ID" value="NZ_RAQK01000002.1"/>
</dbReference>
<dbReference type="PANTHER" id="PTHR43520">
    <property type="entry name" value="ATP7, ISOFORM B"/>
    <property type="match status" value="1"/>
</dbReference>
<feature type="transmembrane region" description="Helical" evidence="15">
    <location>
        <begin position="126"/>
        <end position="149"/>
    </location>
</feature>
<dbReference type="InterPro" id="IPR036412">
    <property type="entry name" value="HAD-like_sf"/>
</dbReference>
<keyword evidence="14 15" id="KW-0472">Membrane</keyword>
<evidence type="ECO:0000256" key="12">
    <source>
        <dbReference type="ARBA" id="ARBA00022989"/>
    </source>
</evidence>
<dbReference type="Gene3D" id="2.70.150.10">
    <property type="entry name" value="Calcium-transporting ATPase, cytoplasmic transduction domain A"/>
    <property type="match status" value="1"/>
</dbReference>
<proteinExistence type="inferred from homology"/>
<dbReference type="InterPro" id="IPR023299">
    <property type="entry name" value="ATPase_P-typ_cyto_dom_N"/>
</dbReference>
<evidence type="ECO:0000256" key="2">
    <source>
        <dbReference type="ARBA" id="ARBA00006024"/>
    </source>
</evidence>
<dbReference type="Gene3D" id="3.40.50.1000">
    <property type="entry name" value="HAD superfamily/HAD-like"/>
    <property type="match status" value="1"/>
</dbReference>
<dbReference type="SUPFAM" id="SSF81665">
    <property type="entry name" value="Calcium ATPase, transmembrane domain M"/>
    <property type="match status" value="1"/>
</dbReference>
<dbReference type="EMBL" id="RAQK01000002">
    <property type="protein sequence ID" value="RKE94367.1"/>
    <property type="molecule type" value="Genomic_DNA"/>
</dbReference>
<dbReference type="SUPFAM" id="SSF81653">
    <property type="entry name" value="Calcium ATPase, transduction domain A"/>
    <property type="match status" value="1"/>
</dbReference>
<dbReference type="Gene3D" id="3.30.70.100">
    <property type="match status" value="1"/>
</dbReference>
<keyword evidence="4 15" id="KW-1003">Cell membrane</keyword>
<keyword evidence="12 15" id="KW-1133">Transmembrane helix</keyword>
<dbReference type="SUPFAM" id="SSF56784">
    <property type="entry name" value="HAD-like"/>
    <property type="match status" value="1"/>
</dbReference>
<dbReference type="InterPro" id="IPR027256">
    <property type="entry name" value="P-typ_ATPase_IB"/>
</dbReference>
<gene>
    <name evidence="17" type="ORF">C8N30_3492</name>
</gene>
<dbReference type="GO" id="GO:0016887">
    <property type="term" value="F:ATP hydrolysis activity"/>
    <property type="evidence" value="ECO:0007669"/>
    <property type="project" value="InterPro"/>
</dbReference>
<feature type="transmembrane region" description="Helical" evidence="15">
    <location>
        <begin position="406"/>
        <end position="431"/>
    </location>
</feature>
<dbReference type="InterPro" id="IPR001757">
    <property type="entry name" value="P_typ_ATPase"/>
</dbReference>
<evidence type="ECO:0000256" key="6">
    <source>
        <dbReference type="ARBA" id="ARBA00022692"/>
    </source>
</evidence>
<dbReference type="PRINTS" id="PR00119">
    <property type="entry name" value="CATATPASE"/>
</dbReference>
<keyword evidence="9 15" id="KW-0067">ATP-binding</keyword>
<dbReference type="InterPro" id="IPR017969">
    <property type="entry name" value="Heavy-metal-associated_CS"/>
</dbReference>
<evidence type="ECO:0000256" key="13">
    <source>
        <dbReference type="ARBA" id="ARBA00023065"/>
    </source>
</evidence>
<dbReference type="CDD" id="cd00371">
    <property type="entry name" value="HMA"/>
    <property type="match status" value="1"/>
</dbReference>
<dbReference type="GO" id="GO:0005886">
    <property type="term" value="C:plasma membrane"/>
    <property type="evidence" value="ECO:0007669"/>
    <property type="project" value="UniProtKB-SubCell"/>
</dbReference>
<dbReference type="Gene3D" id="3.40.1110.10">
    <property type="entry name" value="Calcium-transporting ATPase, cytoplasmic domain N"/>
    <property type="match status" value="1"/>
</dbReference>
<dbReference type="NCBIfam" id="TIGR01512">
    <property type="entry name" value="ATPase-IB2_Cd"/>
    <property type="match status" value="1"/>
</dbReference>
<keyword evidence="3" id="KW-0813">Transport</keyword>
<feature type="transmembrane region" description="Helical" evidence="15">
    <location>
        <begin position="699"/>
        <end position="723"/>
    </location>
</feature>
<evidence type="ECO:0000256" key="4">
    <source>
        <dbReference type="ARBA" id="ARBA00022475"/>
    </source>
</evidence>
<dbReference type="InterPro" id="IPR036163">
    <property type="entry name" value="HMA_dom_sf"/>
</dbReference>
<name>A0A420DJH2_9RHOB</name>
<evidence type="ECO:0000259" key="16">
    <source>
        <dbReference type="PROSITE" id="PS50846"/>
    </source>
</evidence>
<dbReference type="InterPro" id="IPR023214">
    <property type="entry name" value="HAD_sf"/>
</dbReference>
<comment type="similarity">
    <text evidence="2 15">Belongs to the cation transport ATPase (P-type) (TC 3.A.3) family. Type IB subfamily.</text>
</comment>
<comment type="subcellular location">
    <subcellularLocation>
        <location evidence="1">Cell membrane</location>
        <topology evidence="1">Multi-pass membrane protein</topology>
    </subcellularLocation>
</comment>
<evidence type="ECO:0000256" key="15">
    <source>
        <dbReference type="RuleBase" id="RU362081"/>
    </source>
</evidence>
<dbReference type="NCBIfam" id="TIGR01525">
    <property type="entry name" value="ATPase-IB_hvy"/>
    <property type="match status" value="1"/>
</dbReference>
<dbReference type="PROSITE" id="PS50846">
    <property type="entry name" value="HMA_2"/>
    <property type="match status" value="1"/>
</dbReference>
<dbReference type="GO" id="GO:0055070">
    <property type="term" value="P:copper ion homeostasis"/>
    <property type="evidence" value="ECO:0007669"/>
    <property type="project" value="TreeGrafter"/>
</dbReference>
<dbReference type="PANTHER" id="PTHR43520:SF5">
    <property type="entry name" value="CATION-TRANSPORTING P-TYPE ATPASE-RELATED"/>
    <property type="match status" value="1"/>
</dbReference>